<accession>A0A1C6V102</accession>
<organism evidence="2 3">
    <name type="scientific">Micromonospora peucetia</name>
    <dbReference type="NCBI Taxonomy" id="47871"/>
    <lineage>
        <taxon>Bacteria</taxon>
        <taxon>Bacillati</taxon>
        <taxon>Actinomycetota</taxon>
        <taxon>Actinomycetes</taxon>
        <taxon>Micromonosporales</taxon>
        <taxon>Micromonosporaceae</taxon>
        <taxon>Micromonospora</taxon>
    </lineage>
</organism>
<reference evidence="2 3" key="1">
    <citation type="submission" date="2016-06" db="EMBL/GenBank/DDBJ databases">
        <authorList>
            <person name="Kjaerup R.B."/>
            <person name="Dalgaard T.S."/>
            <person name="Juul-Madsen H.R."/>
        </authorList>
    </citation>
    <scope>NUCLEOTIDE SEQUENCE [LARGE SCALE GENOMIC DNA]</scope>
    <source>
        <strain evidence="2 3">DSM 43363</strain>
    </source>
</reference>
<feature type="compositionally biased region" description="Low complexity" evidence="1">
    <location>
        <begin position="8"/>
        <end position="42"/>
    </location>
</feature>
<dbReference type="EMBL" id="FMIC01000002">
    <property type="protein sequence ID" value="SCL59978.1"/>
    <property type="molecule type" value="Genomic_DNA"/>
</dbReference>
<gene>
    <name evidence="2" type="ORF">GA0070608_2236</name>
</gene>
<evidence type="ECO:0000313" key="2">
    <source>
        <dbReference type="EMBL" id="SCL59978.1"/>
    </source>
</evidence>
<dbReference type="Proteomes" id="UP000199343">
    <property type="component" value="Unassembled WGS sequence"/>
</dbReference>
<name>A0A1C6V102_9ACTN</name>
<evidence type="ECO:0000256" key="1">
    <source>
        <dbReference type="SAM" id="MobiDB-lite"/>
    </source>
</evidence>
<dbReference type="STRING" id="47871.GA0070608_2236"/>
<sequence length="834" mass="85897">MAATVLIGPGAASAAPAPAASPSATTPSPSAATPPTAGGTPAVAESPAPPKAPGPEASPKTPARKASTPPTASKSARPGGRPGPSATGAGDCGGSLAFGRIVTCPSVSDEEENVWSVVSKLDSDVLIGRLTQVSGENVSAQVHGPDGAYVCYLSTYASECQLGAAGTYTITASLYHGSGVGSYRLSIESTRRPSMCVRLPATFFSFTSTGHTGTLPAGLAARCFSFTQPTGTVLHVADPGGNGDVRGRILDGAHQPVCPVGDTRQCTLSQPGPYRLLLGEFYGAESSYTLKMPRISNPVGCPAVPLAGFGNPGAAVGSATVQYDEITCHALTTATAGAVVVRFNQHQNQHLDWTMYDAAGQRICDEYTNSRHCSLPGPGSYTLLVHNRHTMGEAITYQVAVTALHSNAGCAGATATTWDQPALLVHQTSGVQTNCQPFQGEAGDRVTAYGAPTVYNELSMWLVDQAGTPLCTEWSEEDGCVLPATGTYRMVSFLRYWETDSTDLTYKLQVRRLSAAVGCPTVTPGSYGAAPAGALGGIRCRTLDIPAAGAYLVQAVYADNQPEYAKVYDAAGLRVCGDVHCVFPAPGRYTMVLAGNVTTKVIDNDVEYAVALLPKAPSGCTPVSDAAHGQAPHQGTFAAAGQYDCLQLPSPAGARVVRVQAGDATGAANPEITVVDATGAYVCDIYSLRQYSCELTGTAPFSAVLNAPSEAPTGAYAVGFARVDGPPACPVLPRDATGVEVTTGASSFAACFSIPADQHAARESFTWTRTSGTGDARLSVLDATGVRYCGPTGYSVDRTITCTLPAGPVTVLLEADGVDATYRLTHRDGTTPAT</sequence>
<dbReference type="AlphaFoldDB" id="A0A1C6V102"/>
<proteinExistence type="predicted"/>
<feature type="region of interest" description="Disordered" evidence="1">
    <location>
        <begin position="1"/>
        <end position="90"/>
    </location>
</feature>
<evidence type="ECO:0000313" key="3">
    <source>
        <dbReference type="Proteomes" id="UP000199343"/>
    </source>
</evidence>
<protein>
    <submittedName>
        <fullName evidence="2">Uncharacterized protein</fullName>
    </submittedName>
</protein>